<evidence type="ECO:0000313" key="3">
    <source>
        <dbReference type="Proteomes" id="UP001521116"/>
    </source>
</evidence>
<feature type="compositionally biased region" description="Low complexity" evidence="1">
    <location>
        <begin position="1"/>
        <end position="10"/>
    </location>
</feature>
<feature type="compositionally biased region" description="Polar residues" evidence="1">
    <location>
        <begin position="440"/>
        <end position="450"/>
    </location>
</feature>
<accession>A0ABR3SQ61</accession>
<comment type="caution">
    <text evidence="2">The sequence shown here is derived from an EMBL/GenBank/DDBJ whole genome shotgun (WGS) entry which is preliminary data.</text>
</comment>
<evidence type="ECO:0008006" key="4">
    <source>
        <dbReference type="Google" id="ProtNLM"/>
    </source>
</evidence>
<feature type="compositionally biased region" description="Low complexity" evidence="1">
    <location>
        <begin position="402"/>
        <end position="411"/>
    </location>
</feature>
<feature type="compositionally biased region" description="Polar residues" evidence="1">
    <location>
        <begin position="385"/>
        <end position="401"/>
    </location>
</feature>
<organism evidence="2 3">
    <name type="scientific">Neofusicoccum ribis</name>
    <dbReference type="NCBI Taxonomy" id="45134"/>
    <lineage>
        <taxon>Eukaryota</taxon>
        <taxon>Fungi</taxon>
        <taxon>Dikarya</taxon>
        <taxon>Ascomycota</taxon>
        <taxon>Pezizomycotina</taxon>
        <taxon>Dothideomycetes</taxon>
        <taxon>Dothideomycetes incertae sedis</taxon>
        <taxon>Botryosphaeriales</taxon>
        <taxon>Botryosphaeriaceae</taxon>
        <taxon>Neofusicoccum</taxon>
    </lineage>
</organism>
<sequence>MNSGAAFHGAAAGGRRDSVPGAAPADATSAVEDPTNQGYDMQALEATTAQTAPGYAAATARSDAAQGQQASLEGNMAELLEAAAKATTESQRHAAAQQQQLQQQQQQQQQQHGGGLRKIARNTDLRGTAMHEEEVLAAGQKRKRTTSPDGGEAVLEDETGRAGSQSPRKRARQTPEVRSHTPMAHTPMSGADHHGHYHQSPGLQQQQQQQHQAGFGGMTPDARAVGVHSAAALFRTPSTGSGGAAKKHTRPPMSKLFASLQLTPENFLRLQAAAKQYMLDEAHPERQSCVGSRGKGDTDMVKLRLFNCCRDFLGDGIGERFFGPDVPAPTESEVLEGETTPGRKWVWPRDGNKIVSLVTPLLRRMVTNERQRQYAQETRKGGSKKNISSARETSQESSIQQTAATPAPTTPFNVEQHSPPNPAIDPALATPQPVPLHPQTHAQPQPSTQYGPPPTQYPRFLQAQPTSSIYSTAIPPNSHFQHHPPPDQNVIQVLITKNNTKLLPRIDMPSWPSTPHHTLPLSDLRKAVEEEVKGFLKRGLDLGIRRRSMSAADKTRQDQKPGQAKQKGDGGAEGLGDVEMEGADEAQQGTSEEPAQQQQEQPANDRATTVSESGKEAAQLQPAVSADEPSLEGITLEIRALTGRGLVLITGEDEWRAVLAEVGRAVWMEGVLRVVVEVI</sequence>
<dbReference type="Proteomes" id="UP001521116">
    <property type="component" value="Unassembled WGS sequence"/>
</dbReference>
<protein>
    <recommendedName>
        <fullName evidence="4">Transcription factor</fullName>
    </recommendedName>
</protein>
<feature type="compositionally biased region" description="Low complexity" evidence="1">
    <location>
        <begin position="592"/>
        <end position="602"/>
    </location>
</feature>
<dbReference type="EMBL" id="JAJVDC020000091">
    <property type="protein sequence ID" value="KAL1625620.1"/>
    <property type="molecule type" value="Genomic_DNA"/>
</dbReference>
<name>A0ABR3SQ61_9PEZI</name>
<evidence type="ECO:0000256" key="1">
    <source>
        <dbReference type="SAM" id="MobiDB-lite"/>
    </source>
</evidence>
<feature type="region of interest" description="Disordered" evidence="1">
    <location>
        <begin position="368"/>
        <end position="453"/>
    </location>
</feature>
<feature type="region of interest" description="Disordered" evidence="1">
    <location>
        <begin position="1"/>
        <end position="46"/>
    </location>
</feature>
<keyword evidence="3" id="KW-1185">Reference proteome</keyword>
<reference evidence="2 3" key="1">
    <citation type="submission" date="2024-02" db="EMBL/GenBank/DDBJ databases">
        <title>De novo assembly and annotation of 12 fungi associated with fruit tree decline syndrome in Ontario, Canada.</title>
        <authorList>
            <person name="Sulman M."/>
            <person name="Ellouze W."/>
            <person name="Ilyukhin E."/>
        </authorList>
    </citation>
    <scope>NUCLEOTIDE SEQUENCE [LARGE SCALE GENOMIC DNA]</scope>
    <source>
        <strain evidence="2 3">M1-105</strain>
    </source>
</reference>
<proteinExistence type="predicted"/>
<feature type="region of interest" description="Disordered" evidence="1">
    <location>
        <begin position="547"/>
        <end position="629"/>
    </location>
</feature>
<feature type="region of interest" description="Disordered" evidence="1">
    <location>
        <begin position="134"/>
        <end position="221"/>
    </location>
</feature>
<gene>
    <name evidence="2" type="ORF">SLS56_007204</name>
</gene>
<feature type="region of interest" description="Disordered" evidence="1">
    <location>
        <begin position="84"/>
        <end position="116"/>
    </location>
</feature>
<evidence type="ECO:0000313" key="2">
    <source>
        <dbReference type="EMBL" id="KAL1625620.1"/>
    </source>
</evidence>
<feature type="compositionally biased region" description="Basic and acidic residues" evidence="1">
    <location>
        <begin position="368"/>
        <end position="380"/>
    </location>
</feature>
<feature type="compositionally biased region" description="Low complexity" evidence="1">
    <location>
        <begin position="97"/>
        <end position="111"/>
    </location>
</feature>